<dbReference type="Pfam" id="PF13185">
    <property type="entry name" value="GAF_2"/>
    <property type="match status" value="1"/>
</dbReference>
<dbReference type="SUPFAM" id="SSF55781">
    <property type="entry name" value="GAF domain-like"/>
    <property type="match status" value="1"/>
</dbReference>
<name>A0A494XAM4_9BURK</name>
<dbReference type="AlphaFoldDB" id="A0A494XAM4"/>
<dbReference type="InterPro" id="IPR043128">
    <property type="entry name" value="Rev_trsase/Diguanyl_cyclase"/>
</dbReference>
<dbReference type="InterPro" id="IPR029787">
    <property type="entry name" value="Nucleotide_cyclase"/>
</dbReference>
<dbReference type="InterPro" id="IPR052163">
    <property type="entry name" value="DGC-Regulatory_Protein"/>
</dbReference>
<dbReference type="RefSeq" id="WP_121089693.1">
    <property type="nucleotide sequence ID" value="NZ_RBZU01000012.1"/>
</dbReference>
<dbReference type="Pfam" id="PF00990">
    <property type="entry name" value="GGDEF"/>
    <property type="match status" value="1"/>
</dbReference>
<protein>
    <submittedName>
        <fullName evidence="2">Sensor domain-containing diguanylate cyclase</fullName>
    </submittedName>
</protein>
<dbReference type="SMART" id="SM00267">
    <property type="entry name" value="GGDEF"/>
    <property type="match status" value="1"/>
</dbReference>
<dbReference type="CDD" id="cd01949">
    <property type="entry name" value="GGDEF"/>
    <property type="match status" value="1"/>
</dbReference>
<keyword evidence="3" id="KW-1185">Reference proteome</keyword>
<dbReference type="Gene3D" id="3.30.70.270">
    <property type="match status" value="1"/>
</dbReference>
<sequence>MEDMFDKLSATVTSANNLEALTRPLLELLETATGLESTYLTSIDEANAVQSIRIARNTGELTIPEGLVVPWGDTLCKRCLEQGRRVVSNVSEVWGDSQAAAALGIETYASAPVRGSNGEIIGTLCAAGKNSQKLGSRALSTLNLFSELIAQFIEREQLLAELARANDRLTKAALTDSLTELPNRRALRDELGRLLARAARDSSYILVGMLDFDGFKAVNDQHGHLAGDELLKQCAARLAGVLRGTDMLARMGGDEFAIIGPGPFDEAAGSKAAAELTVRLEEASAGTYSLLDVPVAFRGVSAGIVAIRSVSIDQALELADEVMYRAKQDRRSRNGGGTSRKA</sequence>
<dbReference type="Proteomes" id="UP000270342">
    <property type="component" value="Unassembled WGS sequence"/>
</dbReference>
<dbReference type="EMBL" id="RBZU01000012">
    <property type="protein sequence ID" value="RKP47805.1"/>
    <property type="molecule type" value="Genomic_DNA"/>
</dbReference>
<evidence type="ECO:0000259" key="1">
    <source>
        <dbReference type="PROSITE" id="PS50887"/>
    </source>
</evidence>
<proteinExistence type="predicted"/>
<evidence type="ECO:0000313" key="2">
    <source>
        <dbReference type="EMBL" id="RKP47805.1"/>
    </source>
</evidence>
<gene>
    <name evidence="2" type="ORF">D7S86_22900</name>
</gene>
<dbReference type="OrthoDB" id="5571399at2"/>
<dbReference type="NCBIfam" id="TIGR00254">
    <property type="entry name" value="GGDEF"/>
    <property type="match status" value="1"/>
</dbReference>
<dbReference type="PANTHER" id="PTHR46663">
    <property type="entry name" value="DIGUANYLATE CYCLASE DGCT-RELATED"/>
    <property type="match status" value="1"/>
</dbReference>
<dbReference type="SMART" id="SM00065">
    <property type="entry name" value="GAF"/>
    <property type="match status" value="1"/>
</dbReference>
<dbReference type="SUPFAM" id="SSF55073">
    <property type="entry name" value="Nucleotide cyclase"/>
    <property type="match status" value="1"/>
</dbReference>
<organism evidence="2 3">
    <name type="scientific">Pararobbsia silviterrae</name>
    <dbReference type="NCBI Taxonomy" id="1792498"/>
    <lineage>
        <taxon>Bacteria</taxon>
        <taxon>Pseudomonadati</taxon>
        <taxon>Pseudomonadota</taxon>
        <taxon>Betaproteobacteria</taxon>
        <taxon>Burkholderiales</taxon>
        <taxon>Burkholderiaceae</taxon>
        <taxon>Pararobbsia</taxon>
    </lineage>
</organism>
<dbReference type="Gene3D" id="3.30.450.40">
    <property type="match status" value="1"/>
</dbReference>
<dbReference type="InterPro" id="IPR003018">
    <property type="entry name" value="GAF"/>
</dbReference>
<dbReference type="InterPro" id="IPR029016">
    <property type="entry name" value="GAF-like_dom_sf"/>
</dbReference>
<dbReference type="PROSITE" id="PS50887">
    <property type="entry name" value="GGDEF"/>
    <property type="match status" value="1"/>
</dbReference>
<evidence type="ECO:0000313" key="3">
    <source>
        <dbReference type="Proteomes" id="UP000270342"/>
    </source>
</evidence>
<dbReference type="PANTHER" id="PTHR46663:SF2">
    <property type="entry name" value="GGDEF DOMAIN-CONTAINING PROTEIN"/>
    <property type="match status" value="1"/>
</dbReference>
<accession>A0A494XAM4</accession>
<comment type="caution">
    <text evidence="2">The sequence shown here is derived from an EMBL/GenBank/DDBJ whole genome shotgun (WGS) entry which is preliminary data.</text>
</comment>
<reference evidence="2 3" key="1">
    <citation type="submission" date="2018-10" db="EMBL/GenBank/DDBJ databases">
        <title>Robbsia sp. DHC34, isolated from soil.</title>
        <authorList>
            <person name="Gao Z.-H."/>
            <person name="Qiu L.-H."/>
        </authorList>
    </citation>
    <scope>NUCLEOTIDE SEQUENCE [LARGE SCALE GENOMIC DNA]</scope>
    <source>
        <strain evidence="2 3">DHC34</strain>
    </source>
</reference>
<feature type="domain" description="GGDEF" evidence="1">
    <location>
        <begin position="203"/>
        <end position="341"/>
    </location>
</feature>
<dbReference type="InterPro" id="IPR000160">
    <property type="entry name" value="GGDEF_dom"/>
</dbReference>